<proteinExistence type="predicted"/>
<dbReference type="EMBL" id="KV425561">
    <property type="protein sequence ID" value="KZT27566.1"/>
    <property type="molecule type" value="Genomic_DNA"/>
</dbReference>
<accession>A0A165U2Y2</accession>
<evidence type="ECO:0000256" key="1">
    <source>
        <dbReference type="SAM" id="MobiDB-lite"/>
    </source>
</evidence>
<dbReference type="InParanoid" id="A0A165U2Y2"/>
<feature type="region of interest" description="Disordered" evidence="1">
    <location>
        <begin position="1"/>
        <end position="93"/>
    </location>
</feature>
<name>A0A165U2Y2_9AGAM</name>
<dbReference type="AlphaFoldDB" id="A0A165U2Y2"/>
<sequence>MPTCNDKKHYSPQKSLSGDHTRYREEDKWSPALKEFLAAKPNSKKNLAGKRTKNTEPHAEKERNLQEARLSRIPGGSASGTNKGGDTPAMYQV</sequence>
<protein>
    <submittedName>
        <fullName evidence="2">Uncharacterized protein</fullName>
    </submittedName>
</protein>
<gene>
    <name evidence="2" type="ORF">NEOLEDRAFT_1130557</name>
</gene>
<feature type="compositionally biased region" description="Basic and acidic residues" evidence="1">
    <location>
        <begin position="53"/>
        <end position="70"/>
    </location>
</feature>
<evidence type="ECO:0000313" key="3">
    <source>
        <dbReference type="Proteomes" id="UP000076761"/>
    </source>
</evidence>
<evidence type="ECO:0000313" key="2">
    <source>
        <dbReference type="EMBL" id="KZT27566.1"/>
    </source>
</evidence>
<organism evidence="2 3">
    <name type="scientific">Neolentinus lepideus HHB14362 ss-1</name>
    <dbReference type="NCBI Taxonomy" id="1314782"/>
    <lineage>
        <taxon>Eukaryota</taxon>
        <taxon>Fungi</taxon>
        <taxon>Dikarya</taxon>
        <taxon>Basidiomycota</taxon>
        <taxon>Agaricomycotina</taxon>
        <taxon>Agaricomycetes</taxon>
        <taxon>Gloeophyllales</taxon>
        <taxon>Gloeophyllaceae</taxon>
        <taxon>Neolentinus</taxon>
    </lineage>
</organism>
<feature type="compositionally biased region" description="Basic and acidic residues" evidence="1">
    <location>
        <begin position="17"/>
        <end position="29"/>
    </location>
</feature>
<reference evidence="2 3" key="1">
    <citation type="journal article" date="2016" name="Mol. Biol. Evol.">
        <title>Comparative Genomics of Early-Diverging Mushroom-Forming Fungi Provides Insights into the Origins of Lignocellulose Decay Capabilities.</title>
        <authorList>
            <person name="Nagy L.G."/>
            <person name="Riley R."/>
            <person name="Tritt A."/>
            <person name="Adam C."/>
            <person name="Daum C."/>
            <person name="Floudas D."/>
            <person name="Sun H."/>
            <person name="Yadav J.S."/>
            <person name="Pangilinan J."/>
            <person name="Larsson K.H."/>
            <person name="Matsuura K."/>
            <person name="Barry K."/>
            <person name="Labutti K."/>
            <person name="Kuo R."/>
            <person name="Ohm R.A."/>
            <person name="Bhattacharya S.S."/>
            <person name="Shirouzu T."/>
            <person name="Yoshinaga Y."/>
            <person name="Martin F.M."/>
            <person name="Grigoriev I.V."/>
            <person name="Hibbett D.S."/>
        </authorList>
    </citation>
    <scope>NUCLEOTIDE SEQUENCE [LARGE SCALE GENOMIC DNA]</scope>
    <source>
        <strain evidence="2 3">HHB14362 ss-1</strain>
    </source>
</reference>
<dbReference type="Proteomes" id="UP000076761">
    <property type="component" value="Unassembled WGS sequence"/>
</dbReference>
<keyword evidence="3" id="KW-1185">Reference proteome</keyword>
<feature type="non-terminal residue" evidence="2">
    <location>
        <position position="93"/>
    </location>
</feature>